<keyword evidence="3" id="KW-1185">Reference proteome</keyword>
<dbReference type="PRINTS" id="PR00449">
    <property type="entry name" value="RASTRNSFRMNG"/>
</dbReference>
<comment type="caution">
    <text evidence="2">The sequence shown here is derived from an EMBL/GenBank/DDBJ whole genome shotgun (WGS) entry which is preliminary data.</text>
</comment>
<evidence type="ECO:0000313" key="3">
    <source>
        <dbReference type="Proteomes" id="UP001150062"/>
    </source>
</evidence>
<keyword evidence="1" id="KW-0547">Nucleotide-binding</keyword>
<dbReference type="Proteomes" id="UP001150062">
    <property type="component" value="Unassembled WGS sequence"/>
</dbReference>
<dbReference type="InterPro" id="IPR001806">
    <property type="entry name" value="Small_GTPase"/>
</dbReference>
<sequence>MTSEQNLYRFKVVLLGESAVGKSSLVTRLIKNQFNSSIESTLGATYSNHLIDLGKYQVQLQIWHLFQSFLVVATIENKNENILEFRYKNHEFDGQQRPKCTAVNTTSVMGNGTVTADSEV</sequence>
<evidence type="ECO:0000313" key="2">
    <source>
        <dbReference type="EMBL" id="KAJ6232138.1"/>
    </source>
</evidence>
<dbReference type="SMART" id="SM00175">
    <property type="entry name" value="RAB"/>
    <property type="match status" value="1"/>
</dbReference>
<dbReference type="EMBL" id="JAOAOG010000294">
    <property type="protein sequence ID" value="KAJ6232138.1"/>
    <property type="molecule type" value="Genomic_DNA"/>
</dbReference>
<dbReference type="SUPFAM" id="SSF52540">
    <property type="entry name" value="P-loop containing nucleoside triphosphate hydrolases"/>
    <property type="match status" value="1"/>
</dbReference>
<dbReference type="Gene3D" id="3.40.50.300">
    <property type="entry name" value="P-loop containing nucleotide triphosphate hydrolases"/>
    <property type="match status" value="1"/>
</dbReference>
<dbReference type="Pfam" id="PF00071">
    <property type="entry name" value="Ras"/>
    <property type="match status" value="1"/>
</dbReference>
<gene>
    <name evidence="2" type="ORF">M0813_05056</name>
</gene>
<proteinExistence type="predicted"/>
<evidence type="ECO:0000256" key="1">
    <source>
        <dbReference type="ARBA" id="ARBA00022741"/>
    </source>
</evidence>
<accession>A0ABQ8XHL5</accession>
<dbReference type="PANTHER" id="PTHR47978">
    <property type="match status" value="1"/>
</dbReference>
<dbReference type="InterPro" id="IPR027417">
    <property type="entry name" value="P-loop_NTPase"/>
</dbReference>
<organism evidence="2 3">
    <name type="scientific">Anaeramoeba flamelloides</name>
    <dbReference type="NCBI Taxonomy" id="1746091"/>
    <lineage>
        <taxon>Eukaryota</taxon>
        <taxon>Metamonada</taxon>
        <taxon>Anaeramoebidae</taxon>
        <taxon>Anaeramoeba</taxon>
    </lineage>
</organism>
<reference evidence="2" key="1">
    <citation type="submission" date="2022-08" db="EMBL/GenBank/DDBJ databases">
        <title>Novel sulfate-reducing endosymbionts in the free-living metamonad Anaeramoeba.</title>
        <authorList>
            <person name="Jerlstrom-Hultqvist J."/>
            <person name="Cepicka I."/>
            <person name="Gallot-Lavallee L."/>
            <person name="Salas-Leiva D."/>
            <person name="Curtis B.A."/>
            <person name="Zahonova K."/>
            <person name="Pipaliya S."/>
            <person name="Dacks J."/>
            <person name="Roger A.J."/>
        </authorList>
    </citation>
    <scope>NUCLEOTIDE SEQUENCE</scope>
    <source>
        <strain evidence="2">Schooner1</strain>
    </source>
</reference>
<protein>
    <submittedName>
        <fullName evidence="2">Ras and ef-hand domain-containing protein</fullName>
    </submittedName>
</protein>
<name>A0ABQ8XHL5_9EUKA</name>